<dbReference type="PANTHER" id="PTHR35861">
    <property type="match status" value="1"/>
</dbReference>
<comment type="similarity">
    <text evidence="1">Belongs to the myoviridae tail sheath protein family.</text>
</comment>
<keyword evidence="4" id="KW-1185">Reference proteome</keyword>
<evidence type="ECO:0000313" key="3">
    <source>
        <dbReference type="EMBL" id="SFP17055.1"/>
    </source>
</evidence>
<protein>
    <recommendedName>
        <fullName evidence="2">Tail sheath protein C-terminal domain-containing protein</fullName>
    </recommendedName>
</protein>
<dbReference type="EMBL" id="FOXH01000001">
    <property type="protein sequence ID" value="SFP17055.1"/>
    <property type="molecule type" value="Genomic_DNA"/>
</dbReference>
<dbReference type="Proteomes" id="UP000199306">
    <property type="component" value="Unassembled WGS sequence"/>
</dbReference>
<evidence type="ECO:0000259" key="2">
    <source>
        <dbReference type="Pfam" id="PF17482"/>
    </source>
</evidence>
<dbReference type="Pfam" id="PF17482">
    <property type="entry name" value="Phage_sheath_1C"/>
    <property type="match status" value="1"/>
</dbReference>
<dbReference type="InterPro" id="IPR052042">
    <property type="entry name" value="Tail_sheath_structural"/>
</dbReference>
<dbReference type="InterPro" id="IPR020287">
    <property type="entry name" value="Tail_sheath_C"/>
</dbReference>
<feature type="domain" description="Tail sheath protein C-terminal" evidence="2">
    <location>
        <begin position="583"/>
        <end position="687"/>
    </location>
</feature>
<dbReference type="Gene3D" id="3.40.50.11780">
    <property type="match status" value="2"/>
</dbReference>
<sequence>MLNLLNVRTPGVYIDEVPKFPPSIAAVETAIPAFIGYTELDSYNGINLVNKATRVDSMVDFEAIFGLGPKINIIEVDLDANNAVKKTNVESTYYLYDSMRMYFRNGGGKCYVISLGKYPDTFADASFQTGVQNAINALEKEDEPTLILFPDGIKLTSTSILGSLQALVLVQCEKYKDRFLLADVKKANPLNDAIVQSDILNFKNGIGSSNLQFGAAYYPYLKVNLPRQVRYRDVKGTIKKLGIPVNWVNDFINATDAETIGFFNDLNNLVDDNNTLNTVRQNYITTLSKQLEEQFLAKKQEFLNAFAAATTGGYTNTQVTAVKTKFSELFDYLFDFLNKFMDQLAKNASPPLHDPALTALRTLITNTLRDNFAKPLNLVDRFAQATTIVNTAVGVIQSTGGRSWGYNGWSTEITNTTALTAGDLTGYTFADPTGAADANKRTVDNLKQIVDKNADTIFAGINSANNGFLGDMVKLEAVREDAILKRIPVLNSVINFIRSEAFLLPPTGAVAGIYARVDNNRGVWKAPANESIINVVAPSVLLTHDQHGELNIDPSTGKSINVIRSFVGKGNLVWGARTLAGNDNEWRYVNVRRLFNMIEESSKKATEQFVFESNDANTWVKVQAMIENFLTTLWRQGAFFGATPDKAFYVLVGLNKTMTQLDILEGRMIVEVGVAANRPAEFIILRFSHKLPEA</sequence>
<gene>
    <name evidence="3" type="ORF">SAMN04515674_101613</name>
</gene>
<accession>A0A1I5N588</accession>
<name>A0A1I5N588_9BACT</name>
<organism evidence="3 4">
    <name type="scientific">Pseudarcicella hirudinis</name>
    <dbReference type="NCBI Taxonomy" id="1079859"/>
    <lineage>
        <taxon>Bacteria</taxon>
        <taxon>Pseudomonadati</taxon>
        <taxon>Bacteroidota</taxon>
        <taxon>Cytophagia</taxon>
        <taxon>Cytophagales</taxon>
        <taxon>Flectobacillaceae</taxon>
        <taxon>Pseudarcicella</taxon>
    </lineage>
</organism>
<dbReference type="STRING" id="1079859.SAMN04515674_101613"/>
<evidence type="ECO:0000256" key="1">
    <source>
        <dbReference type="ARBA" id="ARBA00008005"/>
    </source>
</evidence>
<proteinExistence type="inferred from homology"/>
<reference evidence="3 4" key="1">
    <citation type="submission" date="2016-10" db="EMBL/GenBank/DDBJ databases">
        <authorList>
            <person name="de Groot N.N."/>
        </authorList>
    </citation>
    <scope>NUCLEOTIDE SEQUENCE [LARGE SCALE GENOMIC DNA]</scope>
    <source>
        <strain evidence="4">E92,LMG 26720,CCM 7988</strain>
    </source>
</reference>
<evidence type="ECO:0000313" key="4">
    <source>
        <dbReference type="Proteomes" id="UP000199306"/>
    </source>
</evidence>
<dbReference type="PANTHER" id="PTHR35861:SF1">
    <property type="entry name" value="PHAGE TAIL SHEATH PROTEIN"/>
    <property type="match status" value="1"/>
</dbReference>
<dbReference type="RefSeq" id="WP_229632883.1">
    <property type="nucleotide sequence ID" value="NZ_FOXH01000001.1"/>
</dbReference>
<dbReference type="AlphaFoldDB" id="A0A1I5N588"/>